<dbReference type="InterPro" id="IPR022789">
    <property type="entry name" value="ParD"/>
</dbReference>
<protein>
    <recommendedName>
        <fullName evidence="2">Antitoxin ParD</fullName>
    </recommendedName>
</protein>
<dbReference type="Proteomes" id="UP000050378">
    <property type="component" value="Unassembled WGS sequence"/>
</dbReference>
<evidence type="ECO:0000313" key="8">
    <source>
        <dbReference type="Proteomes" id="UP001377972"/>
    </source>
</evidence>
<dbReference type="PATRIC" id="fig|570156.3.peg.3960"/>
<dbReference type="PANTHER" id="PTHR36582">
    <property type="entry name" value="ANTITOXIN PARD"/>
    <property type="match status" value="1"/>
</dbReference>
<dbReference type="RefSeq" id="WP_054553697.1">
    <property type="nucleotide sequence ID" value="NZ_JAQPZS010000035.1"/>
</dbReference>
<evidence type="ECO:0000313" key="7">
    <source>
        <dbReference type="Proteomes" id="UP000050378"/>
    </source>
</evidence>
<dbReference type="CDD" id="cd22231">
    <property type="entry name" value="RHH_NikR_HicB-like"/>
    <property type="match status" value="1"/>
</dbReference>
<dbReference type="EMBL" id="JAQPZS010000035">
    <property type="protein sequence ID" value="MEJ6498540.1"/>
    <property type="molecule type" value="Genomic_DNA"/>
</dbReference>
<dbReference type="NCBIfam" id="TIGR02606">
    <property type="entry name" value="antidote_CC2985"/>
    <property type="match status" value="1"/>
</dbReference>
<comment type="caution">
    <text evidence="5">The sequence shown here is derived from an EMBL/GenBank/DDBJ whole genome shotgun (WGS) entry which is preliminary data.</text>
</comment>
<evidence type="ECO:0000256" key="2">
    <source>
        <dbReference type="ARBA" id="ARBA00017940"/>
    </source>
</evidence>
<evidence type="ECO:0000256" key="4">
    <source>
        <dbReference type="ARBA" id="ARBA00037106"/>
    </source>
</evidence>
<evidence type="ECO:0000256" key="3">
    <source>
        <dbReference type="ARBA" id="ARBA00022649"/>
    </source>
</evidence>
<sequence>MATLNISIPDEMRSWIDAQVESGRFSNASDYIRDLIRHNQSEKDAIRMALVEGELSGESELTVLDIISKSKNKT</sequence>
<accession>A0A0P7DPN0</accession>
<evidence type="ECO:0000313" key="6">
    <source>
        <dbReference type="EMBL" id="MEJ6498540.1"/>
    </source>
</evidence>
<comment type="function">
    <text evidence="4">Antitoxin component of a type II toxin-antitoxin (TA) system. Neutralizes the effect of toxin ParE.</text>
</comment>
<evidence type="ECO:0000313" key="5">
    <source>
        <dbReference type="EMBL" id="KPM82796.1"/>
    </source>
</evidence>
<dbReference type="OrthoDB" id="9811310at2"/>
<dbReference type="STRING" id="570156.AOG27_14315"/>
<dbReference type="AlphaFoldDB" id="A0A0P7DPN0"/>
<proteinExistence type="inferred from homology"/>
<organism evidence="5 7">
    <name type="scientific">Pseudoalteromonas lipolytica</name>
    <dbReference type="NCBI Taxonomy" id="570156"/>
    <lineage>
        <taxon>Bacteria</taxon>
        <taxon>Pseudomonadati</taxon>
        <taxon>Pseudomonadota</taxon>
        <taxon>Gammaproteobacteria</taxon>
        <taxon>Alteromonadales</taxon>
        <taxon>Pseudoalteromonadaceae</taxon>
        <taxon>Pseudoalteromonas</taxon>
    </lineage>
</organism>
<gene>
    <name evidence="5" type="ORF">AOG27_14315</name>
    <name evidence="6" type="ORF">PQI24_21155</name>
</gene>
<dbReference type="InterPro" id="IPR010985">
    <property type="entry name" value="Ribbon_hlx_hlx"/>
</dbReference>
<name>A0A0P7DPN0_9GAMM</name>
<dbReference type="EMBL" id="LJTC01000009">
    <property type="protein sequence ID" value="KPM82796.1"/>
    <property type="molecule type" value="Genomic_DNA"/>
</dbReference>
<keyword evidence="8" id="KW-1185">Reference proteome</keyword>
<evidence type="ECO:0000256" key="1">
    <source>
        <dbReference type="ARBA" id="ARBA00008580"/>
    </source>
</evidence>
<reference evidence="5 7" key="1">
    <citation type="submission" date="2015-09" db="EMBL/GenBank/DDBJ databases">
        <title>Draft Genome Sequence of Pseudoalteromonas lipolytica UCD-48B.</title>
        <authorList>
            <person name="Krusor M."/>
            <person name="Coil D.A."/>
            <person name="Lang J.M."/>
            <person name="Eisen J.A."/>
            <person name="Alexiev A."/>
        </authorList>
    </citation>
    <scope>NUCLEOTIDE SEQUENCE [LARGE SCALE GENOMIC DNA]</scope>
    <source>
        <strain evidence="5 7">UCD-48B</strain>
    </source>
</reference>
<reference evidence="6 8" key="2">
    <citation type="submission" date="2023-01" db="EMBL/GenBank/DDBJ databases">
        <title>Trichodesmium-associated heterotrophic epibiont bacteria.</title>
        <authorList>
            <person name="Cleveland C.S."/>
            <person name="Webb E.A."/>
        </authorList>
    </citation>
    <scope>NUCLEOTIDE SEQUENCE [LARGE SCALE GENOMIC DNA]</scope>
    <source>
        <strain evidence="6 8">USCH2</strain>
    </source>
</reference>
<dbReference type="Gene3D" id="6.10.10.120">
    <property type="entry name" value="Antitoxin ParD1-like"/>
    <property type="match status" value="1"/>
</dbReference>
<dbReference type="SUPFAM" id="SSF47598">
    <property type="entry name" value="Ribbon-helix-helix"/>
    <property type="match status" value="1"/>
</dbReference>
<comment type="similarity">
    <text evidence="1">Belongs to the ParD antitoxin family.</text>
</comment>
<keyword evidence="3" id="KW-1277">Toxin-antitoxin system</keyword>
<dbReference type="InterPro" id="IPR038296">
    <property type="entry name" value="ParD_sf"/>
</dbReference>
<dbReference type="Pfam" id="PF03693">
    <property type="entry name" value="ParD_antitoxin"/>
    <property type="match status" value="1"/>
</dbReference>
<dbReference type="Proteomes" id="UP001377972">
    <property type="component" value="Unassembled WGS sequence"/>
</dbReference>
<dbReference type="PANTHER" id="PTHR36582:SF2">
    <property type="entry name" value="ANTITOXIN PARD"/>
    <property type="match status" value="1"/>
</dbReference>
<dbReference type="GO" id="GO:0006355">
    <property type="term" value="P:regulation of DNA-templated transcription"/>
    <property type="evidence" value="ECO:0007669"/>
    <property type="project" value="InterPro"/>
</dbReference>